<comment type="similarity">
    <text evidence="4 14">Belongs to the phosphorylase b kinase regulatory chain family.</text>
</comment>
<evidence type="ECO:0000256" key="14">
    <source>
        <dbReference type="RuleBase" id="RU364123"/>
    </source>
</evidence>
<dbReference type="InterPro" id="IPR008734">
    <property type="entry name" value="PHK_A/B_su"/>
</dbReference>
<evidence type="ECO:0000256" key="6">
    <source>
        <dbReference type="ARBA" id="ARBA00022553"/>
    </source>
</evidence>
<evidence type="ECO:0000256" key="8">
    <source>
        <dbReference type="ARBA" id="ARBA00022860"/>
    </source>
</evidence>
<reference evidence="18 19" key="1">
    <citation type="journal article" date="2019" name="Sci. Data">
        <title>Hybrid genome assembly and annotation of Danionella translucida.</title>
        <authorList>
            <person name="Kadobianskyi M."/>
            <person name="Schulze L."/>
            <person name="Schuelke M."/>
            <person name="Judkewitz B."/>
        </authorList>
    </citation>
    <scope>NUCLEOTIDE SEQUENCE [LARGE SCALE GENOMIC DNA]</scope>
    <source>
        <strain evidence="18 19">Bolton</strain>
    </source>
</reference>
<feature type="domain" description="Phosphorylase b kinase regulatory subunit alpha/beta C-terminal" evidence="17">
    <location>
        <begin position="1080"/>
        <end position="1151"/>
    </location>
</feature>
<dbReference type="SUPFAM" id="SSF48208">
    <property type="entry name" value="Six-hairpin glycosidases"/>
    <property type="match status" value="1"/>
</dbReference>
<keyword evidence="9 14" id="KW-0472">Membrane</keyword>
<comment type="subcellular location">
    <subcellularLocation>
        <location evidence="2 14">Cell membrane</location>
        <topology evidence="2 14">Lipid-anchor</topology>
        <orientation evidence="2 14">Cytoplasmic side</orientation>
    </subcellularLocation>
</comment>
<evidence type="ECO:0000256" key="5">
    <source>
        <dbReference type="ARBA" id="ARBA00022475"/>
    </source>
</evidence>
<feature type="domain" description="GH15-like" evidence="16">
    <location>
        <begin position="8"/>
        <end position="922"/>
    </location>
</feature>
<evidence type="ECO:0000256" key="2">
    <source>
        <dbReference type="ARBA" id="ARBA00004342"/>
    </source>
</evidence>
<dbReference type="GO" id="GO:0005516">
    <property type="term" value="F:calmodulin binding"/>
    <property type="evidence" value="ECO:0007669"/>
    <property type="project" value="UniProtKB-KW"/>
</dbReference>
<dbReference type="UniPathway" id="UPA00163"/>
<evidence type="ECO:0000256" key="1">
    <source>
        <dbReference type="ARBA" id="ARBA00002837"/>
    </source>
</evidence>
<evidence type="ECO:0000259" key="17">
    <source>
        <dbReference type="Pfam" id="PF19292"/>
    </source>
</evidence>
<accession>A0A553MN41</accession>
<dbReference type="Pfam" id="PF19292">
    <property type="entry name" value="KPBB_C"/>
    <property type="match status" value="1"/>
</dbReference>
<dbReference type="PANTHER" id="PTHR10749:SF4">
    <property type="entry name" value="PHOSPHORYLASE B KINASE REGULATORY SUBUNIT ALPHA, SKELETAL MUSCLE ISOFORM"/>
    <property type="match status" value="1"/>
</dbReference>
<evidence type="ECO:0000256" key="7">
    <source>
        <dbReference type="ARBA" id="ARBA00022600"/>
    </source>
</evidence>
<evidence type="ECO:0000256" key="3">
    <source>
        <dbReference type="ARBA" id="ARBA00005131"/>
    </source>
</evidence>
<keyword evidence="19" id="KW-1185">Reference proteome</keyword>
<sequence length="1207" mass="135745">MRSRSNSGVKLDNYARIVHQTILRHQDPVTGLLPASREQPDAWVRDNVYSILSVWALSLAYRKNADRDEDKAKAYELEQSVVKLMRGILQCIMRQLDKVEKFKYSKSSLDSLHAKYNTKTCASVVGDGEWGHLQLDATSLFMLFLAQMTASGLHIVYTQDEVDVVQNLLFYIEAAYKVADYGMWERGDKTNQGIPELNASSIGMAKAALEALDDLNLFGAKGGPDSVVHVLADDIQHCQSILSSMLPRASMSKEVDAGLLSIISYPAFAVEDIELVNITKEEIISKLQGRYGCCRFLRDGHKTPKEDPNRLYYESAELKLFENIECEWPLFWTYLILDGIFINSPEQVDEYREALEGILIKQKDGIRLLPELYSVPPDKVDEEYLNPHTVERIPLGKCPLKWGQSLYVMGNLLAEGFLAPGEIDPLNRRFSTIPKPDVVVQVSILAENEDIKALLQKSGIEVETVADIHPIRVQPSRVLSHIYARLGRNERLGLTGRPYRRIGVLGTSKLYIIRNTIFSFTPQVFIDHQQFYLALDNKMIVEMLRTDLSYLSSRWRMTGRPTVTFPISQTMLNPDHTDLDPAVLATLKKLQDGYFGGARIQTGKLSEFMTTCCCAHLSFLDSGKTHSSKGWDEDDDDVEDRFYRGSVHDLTFNDDTDDLAQYLDQLLTAAVPVRGLTVEAEEKGLSRFKAAATKTREIVSLVNKAKELQIHNLDMYLPNKLFRSPQPALNLKDSPDKGQRTGFNLDSPDSSESNLPRDTQGTIDYSSLVQMLNDTPSLHDQGDILYILFKDKGMDWDTQLHGKGSTVKSLLVELYEKAGDLRCWDLIRMISGMLRKKVEELDWACSDLLAHQKHLTVGLPPEPREKTITAPLPPDELALLIDQASENNITVAILTQEVIVYLAMIIRTQPSLFSEMFRLRTGLIIQVMATELAQSLNCSGDEATESLMKLSPSELKNLLHHILSGKEFGVQRSVRSVEPGVSPVISIHDVGNVGATKSERAGISKLKSDMKMTFSGQSFDAEHMEPELQRNRMPSIDTFDGTMSVGVPRDSRQGQWLRRRRLDGALNRVPVGFYQKVWKILQKMTPGEIKFAVHVERVLNRVPQPEYRQLLVEGLLVLTMLADVDIQSIGSIIHIEKIVHIANEVFYKDQKDLGAEESVLEKDQSTGICRLLYDTAPSGRFGTMTYLTKAVATYVQDFLPSGSCSVQ</sequence>
<dbReference type="Pfam" id="PF00723">
    <property type="entry name" value="Glyco_hydro_15"/>
    <property type="match status" value="1"/>
</dbReference>
<dbReference type="OrthoDB" id="5971574at2759"/>
<evidence type="ECO:0000256" key="12">
    <source>
        <dbReference type="ARBA" id="ARBA00023289"/>
    </source>
</evidence>
<proteinExistence type="inferred from homology"/>
<comment type="pathway">
    <text evidence="3 14">Glycan biosynthesis; glycogen metabolism.</text>
</comment>
<keyword evidence="7 14" id="KW-0321">Glycogen metabolism</keyword>
<dbReference type="FunFam" id="1.50.10.10:FF:000004">
    <property type="entry name" value="Phosphorylase b kinase regulatory subunit"/>
    <property type="match status" value="1"/>
</dbReference>
<evidence type="ECO:0000256" key="11">
    <source>
        <dbReference type="ARBA" id="ARBA00023288"/>
    </source>
</evidence>
<evidence type="ECO:0000256" key="9">
    <source>
        <dbReference type="ARBA" id="ARBA00023136"/>
    </source>
</evidence>
<evidence type="ECO:0000259" key="16">
    <source>
        <dbReference type="Pfam" id="PF00723"/>
    </source>
</evidence>
<reference evidence="18" key="2">
    <citation type="submission" date="2019-04" db="EMBL/GenBank/DDBJ databases">
        <authorList>
            <person name="Kadobianskyi M."/>
            <person name="Schulze L."/>
            <person name="Schuelke M."/>
            <person name="Judkewitz B."/>
        </authorList>
    </citation>
    <scope>NUCLEOTIDE SEQUENCE</scope>
    <source>
        <strain evidence="18">Bolton</strain>
        <tissue evidence="18">Whole-body</tissue>
    </source>
</reference>
<dbReference type="EMBL" id="SRMA01027342">
    <property type="protein sequence ID" value="TRY54581.1"/>
    <property type="molecule type" value="Genomic_DNA"/>
</dbReference>
<keyword evidence="10 14" id="KW-0119">Carbohydrate metabolism</keyword>
<comment type="PTM">
    <text evidence="13">Although the final Cys may be farnesylated, the terminal tripeptide is probably not removed, and the C-terminus is not methylated.</text>
</comment>
<evidence type="ECO:0000313" key="19">
    <source>
        <dbReference type="Proteomes" id="UP000316079"/>
    </source>
</evidence>
<keyword evidence="6" id="KW-0597">Phosphoprotein</keyword>
<dbReference type="InterPro" id="IPR012341">
    <property type="entry name" value="6hp_glycosidase-like_sf"/>
</dbReference>
<dbReference type="PANTHER" id="PTHR10749">
    <property type="entry name" value="PHOSPHORYLASE B KINASE REGULATORY SUBUNIT"/>
    <property type="match status" value="1"/>
</dbReference>
<keyword evidence="5 14" id="KW-1003">Cell membrane</keyword>
<keyword evidence="8 14" id="KW-0112">Calmodulin-binding</keyword>
<feature type="compositionally biased region" description="Polar residues" evidence="15">
    <location>
        <begin position="741"/>
        <end position="759"/>
    </location>
</feature>
<dbReference type="EMBL" id="SRMA01027342">
    <property type="protein sequence ID" value="TRY54580.1"/>
    <property type="molecule type" value="Genomic_DNA"/>
</dbReference>
<evidence type="ECO:0000256" key="4">
    <source>
        <dbReference type="ARBA" id="ARBA00007128"/>
    </source>
</evidence>
<dbReference type="GO" id="GO:0005886">
    <property type="term" value="C:plasma membrane"/>
    <property type="evidence" value="ECO:0007669"/>
    <property type="project" value="UniProtKB-SubCell"/>
</dbReference>
<evidence type="ECO:0000256" key="10">
    <source>
        <dbReference type="ARBA" id="ARBA00023277"/>
    </source>
</evidence>
<protein>
    <recommendedName>
        <fullName evidence="14">Phosphorylase b kinase regulatory subunit</fullName>
    </recommendedName>
</protein>
<feature type="region of interest" description="Disordered" evidence="15">
    <location>
        <begin position="727"/>
        <end position="759"/>
    </location>
</feature>
<feature type="lipid moiety-binding region" description="S-farnesyl cysteine" evidence="13">
    <location>
        <position position="1204"/>
    </location>
</feature>
<comment type="caution">
    <text evidence="18">The sequence shown here is derived from an EMBL/GenBank/DDBJ whole genome shotgun (WGS) entry which is preliminary data.</text>
</comment>
<keyword evidence="11 13" id="KW-0449">Lipoprotein</keyword>
<organism evidence="18 19">
    <name type="scientific">Danionella cerebrum</name>
    <dbReference type="NCBI Taxonomy" id="2873325"/>
    <lineage>
        <taxon>Eukaryota</taxon>
        <taxon>Metazoa</taxon>
        <taxon>Chordata</taxon>
        <taxon>Craniata</taxon>
        <taxon>Vertebrata</taxon>
        <taxon>Euteleostomi</taxon>
        <taxon>Actinopterygii</taxon>
        <taxon>Neopterygii</taxon>
        <taxon>Teleostei</taxon>
        <taxon>Ostariophysi</taxon>
        <taxon>Cypriniformes</taxon>
        <taxon>Danionidae</taxon>
        <taxon>Danioninae</taxon>
        <taxon>Danionella</taxon>
    </lineage>
</organism>
<comment type="function">
    <text evidence="1">Phosphorylase b kinase catalyzes the phosphorylation of serine in certain substrates, including troponin I. The alpha chain may bind calmodulin.</text>
</comment>
<dbReference type="Proteomes" id="UP000316079">
    <property type="component" value="Unassembled WGS sequence"/>
</dbReference>
<dbReference type="InterPro" id="IPR008928">
    <property type="entry name" value="6-hairpin_glycosidase_sf"/>
</dbReference>
<dbReference type="Gene3D" id="1.50.10.10">
    <property type="match status" value="1"/>
</dbReference>
<dbReference type="AlphaFoldDB" id="A0A553MN41"/>
<dbReference type="InterPro" id="IPR045583">
    <property type="entry name" value="KPBA/B_C"/>
</dbReference>
<dbReference type="GO" id="GO:0005964">
    <property type="term" value="C:phosphorylase kinase complex"/>
    <property type="evidence" value="ECO:0007669"/>
    <property type="project" value="TreeGrafter"/>
</dbReference>
<evidence type="ECO:0000256" key="15">
    <source>
        <dbReference type="SAM" id="MobiDB-lite"/>
    </source>
</evidence>
<name>A0A553MN41_9TELE</name>
<evidence type="ECO:0000256" key="13">
    <source>
        <dbReference type="PIRSR" id="PIRSR608734-50"/>
    </source>
</evidence>
<dbReference type="InterPro" id="IPR011613">
    <property type="entry name" value="GH15-like"/>
</dbReference>
<evidence type="ECO:0000313" key="18">
    <source>
        <dbReference type="EMBL" id="TRY54580.1"/>
    </source>
</evidence>
<keyword evidence="12 13" id="KW-0636">Prenylation</keyword>
<dbReference type="GO" id="GO:0005977">
    <property type="term" value="P:glycogen metabolic process"/>
    <property type="evidence" value="ECO:0007669"/>
    <property type="project" value="UniProtKB-UniPathway"/>
</dbReference>
<gene>
    <name evidence="18" type="ORF">DNTS_001580</name>
</gene>